<keyword evidence="8" id="KW-0539">Nucleus</keyword>
<feature type="domain" description="RRM" evidence="11">
    <location>
        <begin position="362"/>
        <end position="467"/>
    </location>
</feature>
<dbReference type="SUPFAM" id="SSF54928">
    <property type="entry name" value="RNA-binding domain, RBD"/>
    <property type="match status" value="2"/>
</dbReference>
<feature type="compositionally biased region" description="Acidic residues" evidence="10">
    <location>
        <begin position="376"/>
        <end position="386"/>
    </location>
</feature>
<dbReference type="EMBL" id="JAXOVC010000001">
    <property type="protein sequence ID" value="KAK4507425.1"/>
    <property type="molecule type" value="Genomic_DNA"/>
</dbReference>
<dbReference type="Pfam" id="PF00076">
    <property type="entry name" value="RRM_1"/>
    <property type="match status" value="1"/>
</dbReference>
<protein>
    <recommendedName>
        <fullName evidence="4">Nucleolar protein 12</fullName>
    </recommendedName>
</protein>
<keyword evidence="13" id="KW-1185">Reference proteome</keyword>
<feature type="compositionally biased region" description="Basic and acidic residues" evidence="10">
    <location>
        <begin position="163"/>
        <end position="188"/>
    </location>
</feature>
<feature type="region of interest" description="Disordered" evidence="10">
    <location>
        <begin position="1"/>
        <end position="38"/>
    </location>
</feature>
<dbReference type="PANTHER" id="PTHR23236:SF25">
    <property type="entry name" value="RNA-BINDING PROTEIN 34"/>
    <property type="match status" value="1"/>
</dbReference>
<comment type="subcellular location">
    <subcellularLocation>
        <location evidence="2">Nucleus</location>
        <location evidence="2">Nucleolus</location>
    </subcellularLocation>
</comment>
<feature type="compositionally biased region" description="Basic residues" evidence="10">
    <location>
        <begin position="12"/>
        <end position="24"/>
    </location>
</feature>
<keyword evidence="5" id="KW-0690">Ribosome biogenesis</keyword>
<feature type="compositionally biased region" description="Basic and acidic residues" evidence="10">
    <location>
        <begin position="1"/>
        <end position="11"/>
    </location>
</feature>
<dbReference type="SMART" id="SM00360">
    <property type="entry name" value="RRM"/>
    <property type="match status" value="2"/>
</dbReference>
<keyword evidence="7 9" id="KW-0694">RNA-binding</keyword>
<feature type="region of interest" description="Disordered" evidence="10">
    <location>
        <begin position="56"/>
        <end position="236"/>
    </location>
</feature>
<dbReference type="InterPro" id="IPR000504">
    <property type="entry name" value="RRM_dom"/>
</dbReference>
<feature type="compositionally biased region" description="Basic and acidic residues" evidence="10">
    <location>
        <begin position="126"/>
        <end position="138"/>
    </location>
</feature>
<sequence length="586" mass="64976">MSKKSGKESKKRDGKIKKSKKGEKHAKIPEDQKQRAAKSAFSFIVADDKAADPSLSSLFAVKQPPVKAKPAHEPKPRTERRKSNDEAEDEDNDAELSELDDAEVDSALDEVESGSEQEEATVESNGDEKGVAVEDEVQHVQPKRKRKKKDADAQLEDAYMSKLAREEERDAERMAAERAAKRQKAAAEKEDEDENEDEDEIDKMDEDEVEVEVESDDEDAASPPPKHETEQQADDDLAKASRTVFLGNVSTAAISSKSSRKVFENHLKSFFTDLPAPKDGVKHKLESIRFRSTPYASAIPKKASYAKKELMDATTKSSNAYAVYSSNLLAREAAKRLNGTVVLDRHLRVDEIAHPSKIDHHRCVFVGNLGFVDDESNIQDANEDDGRETRKRGKEPADVEEGLWRTFMKCGTVESVRVIRDSTTRVGKGIAYVQFEDENAVEAALLYNDKKFPPMLPRKLRVSRAKAQKRNAKPSSEHPTSKPKTTGYQRKLTGQEASNLGRTSKLLGRAAAAKARKPEKKPSAPRESKASLGPDIKGPESFIFEGHRATEKQGKSGLKLGGKHNKNKTKVTKRSSSFKKSGKKAA</sequence>
<proteinExistence type="inferred from homology"/>
<feature type="region of interest" description="Disordered" evidence="10">
    <location>
        <begin position="376"/>
        <end position="398"/>
    </location>
</feature>
<comment type="function">
    <text evidence="1">Involved in pre-25S rRNA processing.</text>
</comment>
<gene>
    <name evidence="12" type="ORF">PRZ48_001160</name>
</gene>
<reference evidence="12 13" key="1">
    <citation type="journal article" date="2023" name="G3 (Bethesda)">
        <title>A chromosome-level genome assembly of Zasmidium syzygii isolated from banana leaves.</title>
        <authorList>
            <person name="van Westerhoven A.C."/>
            <person name="Mehrabi R."/>
            <person name="Talebi R."/>
            <person name="Steentjes M.B.F."/>
            <person name="Corcolon B."/>
            <person name="Chong P.A."/>
            <person name="Kema G.H.J."/>
            <person name="Seidl M.F."/>
        </authorList>
    </citation>
    <scope>NUCLEOTIDE SEQUENCE [LARGE SCALE GENOMIC DNA]</scope>
    <source>
        <strain evidence="12 13">P124</strain>
    </source>
</reference>
<dbReference type="InterPro" id="IPR035979">
    <property type="entry name" value="RBD_domain_sf"/>
</dbReference>
<comment type="caution">
    <text evidence="12">The sequence shown here is derived from an EMBL/GenBank/DDBJ whole genome shotgun (WGS) entry which is preliminary data.</text>
</comment>
<dbReference type="PROSITE" id="PS50102">
    <property type="entry name" value="RRM"/>
    <property type="match status" value="1"/>
</dbReference>
<dbReference type="Gene3D" id="3.30.70.330">
    <property type="match status" value="2"/>
</dbReference>
<feature type="region of interest" description="Disordered" evidence="10">
    <location>
        <begin position="462"/>
        <end position="586"/>
    </location>
</feature>
<dbReference type="InterPro" id="IPR047189">
    <property type="entry name" value="RRM2_Nop12p-like"/>
</dbReference>
<evidence type="ECO:0000256" key="3">
    <source>
        <dbReference type="ARBA" id="ARBA00007077"/>
    </source>
</evidence>
<dbReference type="Proteomes" id="UP001305779">
    <property type="component" value="Unassembled WGS sequence"/>
</dbReference>
<evidence type="ECO:0000313" key="12">
    <source>
        <dbReference type="EMBL" id="KAK4507425.1"/>
    </source>
</evidence>
<evidence type="ECO:0000256" key="2">
    <source>
        <dbReference type="ARBA" id="ARBA00004604"/>
    </source>
</evidence>
<evidence type="ECO:0000256" key="6">
    <source>
        <dbReference type="ARBA" id="ARBA00022552"/>
    </source>
</evidence>
<feature type="compositionally biased region" description="Basic and acidic residues" evidence="10">
    <location>
        <begin position="70"/>
        <end position="85"/>
    </location>
</feature>
<organism evidence="12 13">
    <name type="scientific">Zasmidium cellare</name>
    <name type="common">Wine cellar mold</name>
    <name type="synonym">Racodium cellare</name>
    <dbReference type="NCBI Taxonomy" id="395010"/>
    <lineage>
        <taxon>Eukaryota</taxon>
        <taxon>Fungi</taxon>
        <taxon>Dikarya</taxon>
        <taxon>Ascomycota</taxon>
        <taxon>Pezizomycotina</taxon>
        <taxon>Dothideomycetes</taxon>
        <taxon>Dothideomycetidae</taxon>
        <taxon>Mycosphaerellales</taxon>
        <taxon>Mycosphaerellaceae</taxon>
        <taxon>Zasmidium</taxon>
    </lineage>
</organism>
<name>A0ABR0F163_ZASCE</name>
<evidence type="ECO:0000256" key="7">
    <source>
        <dbReference type="ARBA" id="ARBA00022884"/>
    </source>
</evidence>
<evidence type="ECO:0000256" key="1">
    <source>
        <dbReference type="ARBA" id="ARBA00002475"/>
    </source>
</evidence>
<feature type="compositionally biased region" description="Basic and acidic residues" evidence="10">
    <location>
        <begin position="520"/>
        <end position="529"/>
    </location>
</feature>
<evidence type="ECO:0000256" key="10">
    <source>
        <dbReference type="SAM" id="MobiDB-lite"/>
    </source>
</evidence>
<feature type="compositionally biased region" description="Basic residues" evidence="10">
    <location>
        <begin position="561"/>
        <end position="586"/>
    </location>
</feature>
<evidence type="ECO:0000256" key="4">
    <source>
        <dbReference type="ARBA" id="ARBA00015520"/>
    </source>
</evidence>
<feature type="compositionally biased region" description="Basic and acidic residues" evidence="10">
    <location>
        <begin position="25"/>
        <end position="34"/>
    </location>
</feature>
<dbReference type="CDD" id="cd12670">
    <property type="entry name" value="RRM2_Nop12p_like"/>
    <property type="match status" value="1"/>
</dbReference>
<dbReference type="PANTHER" id="PTHR23236">
    <property type="entry name" value="EUKARYOTIC TRANSLATION INITIATION FACTOR 4B/4H"/>
    <property type="match status" value="1"/>
</dbReference>
<comment type="similarity">
    <text evidence="3">Belongs to the RRM RBM34 family.</text>
</comment>
<feature type="compositionally biased region" description="Acidic residues" evidence="10">
    <location>
        <begin position="86"/>
        <end position="121"/>
    </location>
</feature>
<evidence type="ECO:0000256" key="9">
    <source>
        <dbReference type="PROSITE-ProRule" id="PRU00176"/>
    </source>
</evidence>
<evidence type="ECO:0000256" key="5">
    <source>
        <dbReference type="ARBA" id="ARBA00022517"/>
    </source>
</evidence>
<feature type="compositionally biased region" description="Acidic residues" evidence="10">
    <location>
        <begin position="189"/>
        <end position="220"/>
    </location>
</feature>
<evidence type="ECO:0000259" key="11">
    <source>
        <dbReference type="PROSITE" id="PS50102"/>
    </source>
</evidence>
<dbReference type="InterPro" id="IPR012677">
    <property type="entry name" value="Nucleotide-bd_a/b_plait_sf"/>
</dbReference>
<evidence type="ECO:0000313" key="13">
    <source>
        <dbReference type="Proteomes" id="UP001305779"/>
    </source>
</evidence>
<keyword evidence="6" id="KW-0698">rRNA processing</keyword>
<feature type="compositionally biased region" description="Basic and acidic residues" evidence="10">
    <location>
        <begin position="545"/>
        <end position="554"/>
    </location>
</feature>
<accession>A0ABR0F163</accession>
<feature type="compositionally biased region" description="Basic residues" evidence="10">
    <location>
        <begin position="462"/>
        <end position="472"/>
    </location>
</feature>
<evidence type="ECO:0000256" key="8">
    <source>
        <dbReference type="ARBA" id="ARBA00023242"/>
    </source>
</evidence>